<dbReference type="InterPro" id="IPR001387">
    <property type="entry name" value="Cro/C1-type_HTH"/>
</dbReference>
<reference evidence="4" key="1">
    <citation type="submission" date="2015-07" db="EMBL/GenBank/DDBJ databases">
        <title>Draft genome sequence of the purine-degrading Gottschalkia purinilyticum DSM 1384 (formerly Clostridium purinilyticum).</title>
        <authorList>
            <person name="Poehlein A."/>
            <person name="Schiel-Bengelsdorf B."/>
            <person name="Bengelsdorf F.R."/>
            <person name="Daniel R."/>
            <person name="Duerre P."/>
        </authorList>
    </citation>
    <scope>NUCLEOTIDE SEQUENCE [LARGE SCALE GENOMIC DNA]</scope>
    <source>
        <strain evidence="4">DSM 1384</strain>
    </source>
</reference>
<dbReference type="RefSeq" id="WP_050353919.1">
    <property type="nucleotide sequence ID" value="NZ_LGSS01000001.1"/>
</dbReference>
<dbReference type="SUPFAM" id="SSF47413">
    <property type="entry name" value="lambda repressor-like DNA-binding domains"/>
    <property type="match status" value="1"/>
</dbReference>
<dbReference type="InterPro" id="IPR010982">
    <property type="entry name" value="Lambda_DNA-bd_dom_sf"/>
</dbReference>
<evidence type="ECO:0000313" key="3">
    <source>
        <dbReference type="EMBL" id="KNF10201.1"/>
    </source>
</evidence>
<sequence length="144" mass="17029">MFGKRLRALRREKDLTQKELSKKLSTSDRTVGYYETEERNPSLDILGKLADFFDVSVDYLLGRTNIKNIYKYINNNQYNIHISQESIDKNEQLLKEEFGSYNKSINQSLLYDIENLSKDSKKDLEKYIQLLKLKDNFEKNSNSK</sequence>
<gene>
    <name evidence="3" type="ORF">CLPU_1c03660</name>
</gene>
<evidence type="ECO:0000313" key="4">
    <source>
        <dbReference type="Proteomes" id="UP000037267"/>
    </source>
</evidence>
<evidence type="ECO:0000256" key="1">
    <source>
        <dbReference type="ARBA" id="ARBA00023125"/>
    </source>
</evidence>
<feature type="domain" description="HTH cro/C1-type" evidence="2">
    <location>
        <begin position="6"/>
        <end position="60"/>
    </location>
</feature>
<dbReference type="PANTHER" id="PTHR46558:SF11">
    <property type="entry name" value="HTH-TYPE TRANSCRIPTIONAL REGULATOR XRE"/>
    <property type="match status" value="1"/>
</dbReference>
<protein>
    <submittedName>
        <fullName evidence="3">Putative HTH-type transcriptional regulator, XRE family</fullName>
    </submittedName>
</protein>
<dbReference type="STRING" id="1503.CLPU_1c03660"/>
<dbReference type="PROSITE" id="PS50943">
    <property type="entry name" value="HTH_CROC1"/>
    <property type="match status" value="1"/>
</dbReference>
<dbReference type="PATRIC" id="fig|1503.3.peg.1244"/>
<evidence type="ECO:0000259" key="2">
    <source>
        <dbReference type="PROSITE" id="PS50943"/>
    </source>
</evidence>
<dbReference type="PANTHER" id="PTHR46558">
    <property type="entry name" value="TRACRIPTIONAL REGULATORY PROTEIN-RELATED-RELATED"/>
    <property type="match status" value="1"/>
</dbReference>
<keyword evidence="1" id="KW-0238">DNA-binding</keyword>
<name>A0A0L0WFJ3_GOTPU</name>
<dbReference type="CDD" id="cd00093">
    <property type="entry name" value="HTH_XRE"/>
    <property type="match status" value="1"/>
</dbReference>
<organism evidence="3 4">
    <name type="scientific">Gottschalkia purinilytica</name>
    <name type="common">Clostridium purinilyticum</name>
    <dbReference type="NCBI Taxonomy" id="1503"/>
    <lineage>
        <taxon>Bacteria</taxon>
        <taxon>Bacillati</taxon>
        <taxon>Bacillota</taxon>
        <taxon>Tissierellia</taxon>
        <taxon>Tissierellales</taxon>
        <taxon>Gottschalkiaceae</taxon>
        <taxon>Gottschalkia</taxon>
    </lineage>
</organism>
<accession>A0A0L0WFJ3</accession>
<dbReference type="OrthoDB" id="1634626at2"/>
<dbReference type="AlphaFoldDB" id="A0A0L0WFJ3"/>
<keyword evidence="4" id="KW-1185">Reference proteome</keyword>
<proteinExistence type="predicted"/>
<dbReference type="Gene3D" id="1.10.260.40">
    <property type="entry name" value="lambda repressor-like DNA-binding domains"/>
    <property type="match status" value="1"/>
</dbReference>
<comment type="caution">
    <text evidence="3">The sequence shown here is derived from an EMBL/GenBank/DDBJ whole genome shotgun (WGS) entry which is preliminary data.</text>
</comment>
<dbReference type="Pfam" id="PF01381">
    <property type="entry name" value="HTH_3"/>
    <property type="match status" value="1"/>
</dbReference>
<dbReference type="Proteomes" id="UP000037267">
    <property type="component" value="Unassembled WGS sequence"/>
</dbReference>
<dbReference type="GO" id="GO:0003677">
    <property type="term" value="F:DNA binding"/>
    <property type="evidence" value="ECO:0007669"/>
    <property type="project" value="UniProtKB-KW"/>
</dbReference>
<dbReference type="SMART" id="SM00530">
    <property type="entry name" value="HTH_XRE"/>
    <property type="match status" value="1"/>
</dbReference>
<dbReference type="EMBL" id="LGSS01000001">
    <property type="protein sequence ID" value="KNF10201.1"/>
    <property type="molecule type" value="Genomic_DNA"/>
</dbReference>